<dbReference type="RefSeq" id="WP_151917271.1">
    <property type="nucleotide sequence ID" value="NZ_RQSP01000031.1"/>
</dbReference>
<dbReference type="SUPFAM" id="SSF143011">
    <property type="entry name" value="RelE-like"/>
    <property type="match status" value="1"/>
</dbReference>
<dbReference type="AlphaFoldDB" id="A0A5N5RH18"/>
<sequence length="130" mass="15084">MIEPSATDWFYMDIERLRRYKPMLAESVYDLLDNHLAEYGGVPVECDPHRLKIGNGCLSGYMECHVESDVLLIYRVVGSRVLVVRLCTHWELYMCRFDPYAWPDPSVEAAEKAAHHMTDERIEATLFEDA</sequence>
<dbReference type="Proteomes" id="UP000326336">
    <property type="component" value="Unassembled WGS sequence"/>
</dbReference>
<organism evidence="1 2">
    <name type="scientific">Bifidobacterium jacchi</name>
    <dbReference type="NCBI Taxonomy" id="2490545"/>
    <lineage>
        <taxon>Bacteria</taxon>
        <taxon>Bacillati</taxon>
        <taxon>Actinomycetota</taxon>
        <taxon>Actinomycetes</taxon>
        <taxon>Bifidobacteriales</taxon>
        <taxon>Bifidobacteriaceae</taxon>
        <taxon>Bifidobacterium</taxon>
    </lineage>
</organism>
<name>A0A5N5RH18_9BIFI</name>
<evidence type="ECO:0000313" key="2">
    <source>
        <dbReference type="Proteomes" id="UP000326336"/>
    </source>
</evidence>
<dbReference type="InterPro" id="IPR004386">
    <property type="entry name" value="Toxin_YafQ-like"/>
</dbReference>
<dbReference type="EMBL" id="RQSP01000031">
    <property type="protein sequence ID" value="KAB5606041.1"/>
    <property type="molecule type" value="Genomic_DNA"/>
</dbReference>
<reference evidence="1 2" key="1">
    <citation type="journal article" date="2019" name="Int. J. Syst. Evol. Microbiol.">
        <title>Bifidobacterium jacchi sp. nov., isolated from the faeces of a baby common marmoset (Callithrix jacchus).</title>
        <authorList>
            <person name="Modesto M."/>
            <person name="Watanabe K."/>
            <person name="Arita M."/>
            <person name="Satti M."/>
            <person name="Oki K."/>
            <person name="Sciavilla P."/>
            <person name="Patavino C."/>
            <person name="Camma C."/>
            <person name="Michelini S."/>
            <person name="Sgorbati B."/>
            <person name="Mattarelli P."/>
        </authorList>
    </citation>
    <scope>NUCLEOTIDE SEQUENCE [LARGE SCALE GENOMIC DNA]</scope>
    <source>
        <strain evidence="1 2">MRM 9.3</strain>
    </source>
</reference>
<dbReference type="Pfam" id="PF15738">
    <property type="entry name" value="YafQ_toxin"/>
    <property type="match status" value="1"/>
</dbReference>
<dbReference type="InterPro" id="IPR035093">
    <property type="entry name" value="RelE/ParE_toxin_dom_sf"/>
</dbReference>
<proteinExistence type="predicted"/>
<evidence type="ECO:0008006" key="3">
    <source>
        <dbReference type="Google" id="ProtNLM"/>
    </source>
</evidence>
<dbReference type="Gene3D" id="3.30.2310.20">
    <property type="entry name" value="RelE-like"/>
    <property type="match status" value="1"/>
</dbReference>
<protein>
    <recommendedName>
        <fullName evidence="3">Type II toxin-antitoxin system RelE/ParE family toxin</fullName>
    </recommendedName>
</protein>
<comment type="caution">
    <text evidence="1">The sequence shown here is derived from an EMBL/GenBank/DDBJ whole genome shotgun (WGS) entry which is preliminary data.</text>
</comment>
<keyword evidence="2" id="KW-1185">Reference proteome</keyword>
<accession>A0A5N5RH18</accession>
<dbReference type="OrthoDB" id="7030467at2"/>
<evidence type="ECO:0000313" key="1">
    <source>
        <dbReference type="EMBL" id="KAB5606041.1"/>
    </source>
</evidence>
<gene>
    <name evidence="1" type="ORF">EHS19_08195</name>
</gene>